<dbReference type="AlphaFoldDB" id="A0A7G1I2G2"/>
<dbReference type="Gene3D" id="2.160.20.110">
    <property type="match status" value="1"/>
</dbReference>
<organism evidence="3 4">
    <name type="scientific">Coprobacter secundus subsp. similis</name>
    <dbReference type="NCBI Taxonomy" id="2751153"/>
    <lineage>
        <taxon>Bacteria</taxon>
        <taxon>Pseudomonadati</taxon>
        <taxon>Bacteroidota</taxon>
        <taxon>Bacteroidia</taxon>
        <taxon>Bacteroidales</taxon>
        <taxon>Barnesiellaceae</taxon>
        <taxon>Coprobacter</taxon>
    </lineage>
</organism>
<evidence type="ECO:0000256" key="1">
    <source>
        <dbReference type="SAM" id="SignalP"/>
    </source>
</evidence>
<dbReference type="Proteomes" id="UP000594042">
    <property type="component" value="Chromosome"/>
</dbReference>
<dbReference type="Pfam" id="PF18962">
    <property type="entry name" value="Por_Secre_tail"/>
    <property type="match status" value="1"/>
</dbReference>
<feature type="chain" id="PRO_5028919186" description="Secretion system C-terminal sorting domain-containing protein" evidence="1">
    <location>
        <begin position="22"/>
        <end position="402"/>
    </location>
</feature>
<dbReference type="EMBL" id="AP023322">
    <property type="protein sequence ID" value="BCI64854.1"/>
    <property type="molecule type" value="Genomic_DNA"/>
</dbReference>
<name>A0A7G1I2G2_9BACT</name>
<evidence type="ECO:0000259" key="2">
    <source>
        <dbReference type="Pfam" id="PF18962"/>
    </source>
</evidence>
<accession>A0A7G1I2G2</accession>
<sequence>MKKLFTFTFLLLYAFSVTTFAASTWDGISVSEEFSGGDGSERNPWQIHSPQDLALLSRQVNGGETFTGQYFVLMNDIDLGGKEWSPIGTSDDISFRGTFDGNSHLISNLYVNRPTTSGVGLFGYVYNATILNLGITGNSSVMGKERVGGLVGRCYINTEGHVISGCFSDADVTASGDNTGGLIGMFRSTKAFSVANCYSTGNISGKNYTGGIIGRLDDNTGFSISNCYSAGNIASTGNDSRTGGILTKASSVKATVSNCYYINGDENNANTAIKKTIEEMKTAEFVTELNAEQEFPAWKTDLESGNINGGLPIHIWRNDITTDIKKSQTANPIYIYTQGKDIIITSASDIQTIHLYNITGQLINTIDKNLANTTRINIHTSGIYMVVVTANNTNTAQKIIIK</sequence>
<dbReference type="InterPro" id="IPR026444">
    <property type="entry name" value="Secre_tail"/>
</dbReference>
<dbReference type="NCBIfam" id="TIGR04183">
    <property type="entry name" value="Por_Secre_tail"/>
    <property type="match status" value="1"/>
</dbReference>
<protein>
    <recommendedName>
        <fullName evidence="2">Secretion system C-terminal sorting domain-containing protein</fullName>
    </recommendedName>
</protein>
<dbReference type="KEGG" id="copr:Cop2CBH44_32070"/>
<gene>
    <name evidence="3" type="ORF">Cop2CBH44_32070</name>
</gene>
<feature type="domain" description="Secretion system C-terminal sorting" evidence="2">
    <location>
        <begin position="347"/>
        <end position="401"/>
    </location>
</feature>
<keyword evidence="1" id="KW-0732">Signal</keyword>
<reference evidence="4" key="1">
    <citation type="submission" date="2020-07" db="EMBL/GenBank/DDBJ databases">
        <title>Complete genome sequencing of Coprobacter sp. strain 2CBH44.</title>
        <authorList>
            <person name="Sakamoto M."/>
            <person name="Murakami T."/>
            <person name="Mori H."/>
        </authorList>
    </citation>
    <scope>NUCLEOTIDE SEQUENCE [LARGE SCALE GENOMIC DNA]</scope>
    <source>
        <strain evidence="4">2CBH44</strain>
    </source>
</reference>
<dbReference type="RefSeq" id="WP_200755207.1">
    <property type="nucleotide sequence ID" value="NZ_AP023322.1"/>
</dbReference>
<keyword evidence="4" id="KW-1185">Reference proteome</keyword>
<evidence type="ECO:0000313" key="3">
    <source>
        <dbReference type="EMBL" id="BCI64854.1"/>
    </source>
</evidence>
<feature type="signal peptide" evidence="1">
    <location>
        <begin position="1"/>
        <end position="21"/>
    </location>
</feature>
<evidence type="ECO:0000313" key="4">
    <source>
        <dbReference type="Proteomes" id="UP000594042"/>
    </source>
</evidence>
<proteinExistence type="predicted"/>